<evidence type="ECO:0000313" key="3">
    <source>
        <dbReference type="EMBL" id="TSJ39209.1"/>
    </source>
</evidence>
<evidence type="ECO:0000256" key="1">
    <source>
        <dbReference type="SAM" id="Phobius"/>
    </source>
</evidence>
<dbReference type="AlphaFoldDB" id="A0A556MH53"/>
<dbReference type="PANTHER" id="PTHR40940">
    <property type="entry name" value="PROTEIN BATD-RELATED"/>
    <property type="match status" value="1"/>
</dbReference>
<protein>
    <submittedName>
        <fullName evidence="3">Protein BatD</fullName>
    </submittedName>
</protein>
<evidence type="ECO:0000256" key="2">
    <source>
        <dbReference type="SAM" id="SignalP"/>
    </source>
</evidence>
<feature type="chain" id="PRO_5022209563" evidence="2">
    <location>
        <begin position="21"/>
        <end position="592"/>
    </location>
</feature>
<organism evidence="3 4">
    <name type="scientific">Mucilaginibacter corticis</name>
    <dbReference type="NCBI Taxonomy" id="2597670"/>
    <lineage>
        <taxon>Bacteria</taxon>
        <taxon>Pseudomonadati</taxon>
        <taxon>Bacteroidota</taxon>
        <taxon>Sphingobacteriia</taxon>
        <taxon>Sphingobacteriales</taxon>
        <taxon>Sphingobacteriaceae</taxon>
        <taxon>Mucilaginibacter</taxon>
    </lineage>
</organism>
<sequence>MKIRYYILSLLVLLSAQVFGQAKFIGTASKTVVGTGGQFEVSYTINTNADDFTPPNVTGLHILSGPNVSNSFESINGQSSQSTTISYIMMAIKEGNFTIGPASIVANGTKVTSNSIQIRVVKGQPVPQNNGGGGQSGASNANTQDLSKSLFLRAVVDKDNVYQGQKITLTYKVYFRVDILQNQVNKLPDLTGFWNEDVKLQQQQPRVETYKGIKYNVADVKQVLLFPEHAGNIIIDPFEISFVARVRVATGDIMDQFFGGNVQDVNYTAKSLPVVIHVKPLPEAGKPDSYTGAVGNFNVEASVDKNELKANEALNYKIKVTGAGNIKLLKNLNPAFPADFEKYDPKITDTVNGGAGSRIYNYLLIPRHKGDFTIPEVKFSYFNPANGKYTSLSTKAFNIKVNKGLTENNVTAFSDDKQDVKLLDKDIHYIKTGNAGSIKQGDGFYGSLPYYLLLLLGPIACAGAFVYRNRVRKENSDVVKVKSRRASKVAAKHLANAQTELQANNIKAFYEAVFKGLYGYLSDKLNISYADLDRETISSALKAKAVNENVVAQLLDTLDLCEMARYAPVTHISTNEVYEKAKNTIDAIENEI</sequence>
<dbReference type="OrthoDB" id="2079210at2"/>
<keyword evidence="4" id="KW-1185">Reference proteome</keyword>
<dbReference type="RefSeq" id="WP_144249247.1">
    <property type="nucleotide sequence ID" value="NZ_VLPK01000003.1"/>
</dbReference>
<comment type="caution">
    <text evidence="3">The sequence shown here is derived from an EMBL/GenBank/DDBJ whole genome shotgun (WGS) entry which is preliminary data.</text>
</comment>
<dbReference type="EMBL" id="VLPK01000003">
    <property type="protein sequence ID" value="TSJ39209.1"/>
    <property type="molecule type" value="Genomic_DNA"/>
</dbReference>
<feature type="transmembrane region" description="Helical" evidence="1">
    <location>
        <begin position="448"/>
        <end position="467"/>
    </location>
</feature>
<proteinExistence type="predicted"/>
<dbReference type="Proteomes" id="UP000318733">
    <property type="component" value="Unassembled WGS sequence"/>
</dbReference>
<dbReference type="Pfam" id="PF13584">
    <property type="entry name" value="BatD"/>
    <property type="match status" value="2"/>
</dbReference>
<keyword evidence="1" id="KW-0472">Membrane</keyword>
<name>A0A556MH53_9SPHI</name>
<keyword evidence="2" id="KW-0732">Signal</keyword>
<keyword evidence="1" id="KW-0812">Transmembrane</keyword>
<dbReference type="InterPro" id="IPR025738">
    <property type="entry name" value="BatD"/>
</dbReference>
<feature type="signal peptide" evidence="2">
    <location>
        <begin position="1"/>
        <end position="20"/>
    </location>
</feature>
<keyword evidence="1" id="KW-1133">Transmembrane helix</keyword>
<reference evidence="3 4" key="1">
    <citation type="submission" date="2019-07" db="EMBL/GenBank/DDBJ databases">
        <authorList>
            <person name="Huq M.A."/>
        </authorList>
    </citation>
    <scope>NUCLEOTIDE SEQUENCE [LARGE SCALE GENOMIC DNA]</scope>
    <source>
        <strain evidence="3 4">MAH-19</strain>
    </source>
</reference>
<dbReference type="PANTHER" id="PTHR40940:SF2">
    <property type="entry name" value="BATD"/>
    <property type="match status" value="1"/>
</dbReference>
<accession>A0A556MH53</accession>
<evidence type="ECO:0000313" key="4">
    <source>
        <dbReference type="Proteomes" id="UP000318733"/>
    </source>
</evidence>
<gene>
    <name evidence="3" type="ORF">FO440_15720</name>
</gene>